<reference evidence="1" key="1">
    <citation type="submission" date="2021-01" db="EMBL/GenBank/DDBJ databases">
        <authorList>
            <consortium name="Genoscope - CEA"/>
            <person name="William W."/>
        </authorList>
    </citation>
    <scope>NUCLEOTIDE SEQUENCE</scope>
</reference>
<dbReference type="AlphaFoldDB" id="A0A8S1U0R4"/>
<dbReference type="Proteomes" id="UP000683925">
    <property type="component" value="Unassembled WGS sequence"/>
</dbReference>
<keyword evidence="2" id="KW-1185">Reference proteome</keyword>
<protein>
    <submittedName>
        <fullName evidence="1">Uncharacterized protein</fullName>
    </submittedName>
</protein>
<gene>
    <name evidence="1" type="ORF">POCTA_138.1.T0330049</name>
</gene>
<proteinExistence type="predicted"/>
<sequence>MTKKRTVDQKLPIQYNEIRWTDDGVIIWNYQKAKYEQLFMANISKTQLHAYIE</sequence>
<evidence type="ECO:0000313" key="1">
    <source>
        <dbReference type="EMBL" id="CAD8156939.1"/>
    </source>
</evidence>
<accession>A0A8S1U0R4</accession>
<evidence type="ECO:0000313" key="2">
    <source>
        <dbReference type="Proteomes" id="UP000683925"/>
    </source>
</evidence>
<name>A0A8S1U0R4_PAROT</name>
<comment type="caution">
    <text evidence="1">The sequence shown here is derived from an EMBL/GenBank/DDBJ whole genome shotgun (WGS) entry which is preliminary data.</text>
</comment>
<dbReference type="EMBL" id="CAJJDP010000033">
    <property type="protein sequence ID" value="CAD8156939.1"/>
    <property type="molecule type" value="Genomic_DNA"/>
</dbReference>
<organism evidence="1 2">
    <name type="scientific">Paramecium octaurelia</name>
    <dbReference type="NCBI Taxonomy" id="43137"/>
    <lineage>
        <taxon>Eukaryota</taxon>
        <taxon>Sar</taxon>
        <taxon>Alveolata</taxon>
        <taxon>Ciliophora</taxon>
        <taxon>Intramacronucleata</taxon>
        <taxon>Oligohymenophorea</taxon>
        <taxon>Peniculida</taxon>
        <taxon>Parameciidae</taxon>
        <taxon>Paramecium</taxon>
    </lineage>
</organism>